<dbReference type="EMBL" id="MCGR01000001">
    <property type="protein sequence ID" value="ORY92421.1"/>
    <property type="molecule type" value="Genomic_DNA"/>
</dbReference>
<protein>
    <submittedName>
        <fullName evidence="1">Uncharacterized protein</fullName>
    </submittedName>
</protein>
<dbReference type="InParanoid" id="A0A1Y2G397"/>
<gene>
    <name evidence="1" type="ORF">BCR35DRAFT_327544</name>
</gene>
<name>A0A1Y2G397_9BASI</name>
<organism evidence="1 2">
    <name type="scientific">Leucosporidium creatinivorum</name>
    <dbReference type="NCBI Taxonomy" id="106004"/>
    <lineage>
        <taxon>Eukaryota</taxon>
        <taxon>Fungi</taxon>
        <taxon>Dikarya</taxon>
        <taxon>Basidiomycota</taxon>
        <taxon>Pucciniomycotina</taxon>
        <taxon>Microbotryomycetes</taxon>
        <taxon>Leucosporidiales</taxon>
        <taxon>Leucosporidium</taxon>
    </lineage>
</organism>
<dbReference type="AlphaFoldDB" id="A0A1Y2G397"/>
<evidence type="ECO:0000313" key="2">
    <source>
        <dbReference type="Proteomes" id="UP000193467"/>
    </source>
</evidence>
<dbReference type="Proteomes" id="UP000193467">
    <property type="component" value="Unassembled WGS sequence"/>
</dbReference>
<evidence type="ECO:0000313" key="1">
    <source>
        <dbReference type="EMBL" id="ORY92421.1"/>
    </source>
</evidence>
<accession>A0A1Y2G397</accession>
<reference evidence="1 2" key="1">
    <citation type="submission" date="2016-07" db="EMBL/GenBank/DDBJ databases">
        <title>Pervasive Adenine N6-methylation of Active Genes in Fungi.</title>
        <authorList>
            <consortium name="DOE Joint Genome Institute"/>
            <person name="Mondo S.J."/>
            <person name="Dannebaum R.O."/>
            <person name="Kuo R.C."/>
            <person name="Labutti K."/>
            <person name="Haridas S."/>
            <person name="Kuo A."/>
            <person name="Salamov A."/>
            <person name="Ahrendt S.R."/>
            <person name="Lipzen A."/>
            <person name="Sullivan W."/>
            <person name="Andreopoulos W.B."/>
            <person name="Clum A."/>
            <person name="Lindquist E."/>
            <person name="Daum C."/>
            <person name="Ramamoorthy G.K."/>
            <person name="Gryganskyi A."/>
            <person name="Culley D."/>
            <person name="Magnuson J.K."/>
            <person name="James T.Y."/>
            <person name="O'Malley M.A."/>
            <person name="Stajich J.E."/>
            <person name="Spatafora J.W."/>
            <person name="Visel A."/>
            <person name="Grigoriev I.V."/>
        </authorList>
    </citation>
    <scope>NUCLEOTIDE SEQUENCE [LARGE SCALE GENOMIC DNA]</scope>
    <source>
        <strain evidence="1 2">62-1032</strain>
    </source>
</reference>
<proteinExistence type="predicted"/>
<comment type="caution">
    <text evidence="1">The sequence shown here is derived from an EMBL/GenBank/DDBJ whole genome shotgun (WGS) entry which is preliminary data.</text>
</comment>
<sequence>MESALEASPFRAQHIWDLIPSSPPPANHTSHQAYLQTLSHLISFTALWLGAFPFLADENAELPRTLAQVAEVNLKSWSRLRGDSSQTWLLEAVERMLVYLKGSADAKHPLAALLEDVHWPGREHLRTNCKEIINARIRGVYRRLMAAPNFAPRLQPDEMEACAIVWLGFKGGLNNLTRYQRLTLAVKAHTVSLALLAVTRPSWRLYGNSMLSAFEAGAKEDQEEAEAILADFEALSKDFQLWAHARITRTTENERGELKRESEQVREIEQAQELGRTKLASFMDTFKGAFKALLG</sequence>
<dbReference type="OrthoDB" id="2537878at2759"/>
<keyword evidence="2" id="KW-1185">Reference proteome</keyword>